<dbReference type="EMBL" id="CP114370">
    <property type="protein sequence ID" value="WBP83972.1"/>
    <property type="molecule type" value="Genomic_DNA"/>
</dbReference>
<keyword evidence="2" id="KW-1185">Reference proteome</keyword>
<gene>
    <name evidence="1" type="ORF">Me_995_000605</name>
</gene>
<proteinExistence type="predicted"/>
<reference evidence="1" key="1">
    <citation type="submission" date="2022-12" db="EMBL/GenBank/DDBJ databases">
        <authorList>
            <consortium name="Asia Pacific Centre for Animal Health"/>
            <person name="Klose S.M."/>
            <person name="Legione A.R."/>
            <person name="Monotti I."/>
            <person name="Bushell R."/>
            <person name="Marenda M.S."/>
            <person name="Sugiyama T."/>
            <person name="Browning G.F."/>
            <person name="Vaz P.K."/>
        </authorList>
    </citation>
    <scope>NUCLEOTIDE SEQUENCE</scope>
    <source>
        <strain evidence="1">Felid995</strain>
    </source>
</reference>
<evidence type="ECO:0000313" key="1">
    <source>
        <dbReference type="EMBL" id="WBP83972.1"/>
    </source>
</evidence>
<evidence type="ECO:0000313" key="2">
    <source>
        <dbReference type="Proteomes" id="UP001213039"/>
    </source>
</evidence>
<keyword evidence="1" id="KW-0808">Transferase</keyword>
<sequence>MIITSKQNPIIKNLKKLQDKKYRNLEQKFLVSGFHLVNEALENGIVSEIFESEDSNKYPNATKVSYNLIKYLSETETPQKVIAVCDKTKVKHSKINKVIALNNLQDPGNVGTIIRLAKAFAFDTVIVENLDPYNDKVIRSSQGAIFKLNVIETKDLKQNLIKLKNDGFKVFETLLDKNASKLNDVQFPNEKLVIVVGNEGNGINDEIKKLSDLNIYIPIEFESLNVAVATGIVLDKVYNRR</sequence>
<keyword evidence="1" id="KW-0489">Methyltransferase</keyword>
<protein>
    <submittedName>
        <fullName evidence="1">RNA methyltransferase</fullName>
    </submittedName>
</protein>
<name>A0ACD4PH30_9BACT</name>
<dbReference type="Proteomes" id="UP001213039">
    <property type="component" value="Chromosome"/>
</dbReference>
<accession>A0ACD4PH30</accession>
<organism evidence="1 2">
    <name type="scientific">Mycoplasmopsis edwardii</name>
    <dbReference type="NCBI Taxonomy" id="53558"/>
    <lineage>
        <taxon>Bacteria</taxon>
        <taxon>Bacillati</taxon>
        <taxon>Mycoplasmatota</taxon>
        <taxon>Mycoplasmoidales</taxon>
        <taxon>Metamycoplasmataceae</taxon>
        <taxon>Mycoplasmopsis</taxon>
    </lineage>
</organism>